<dbReference type="PANTHER" id="PTHR48101">
    <property type="entry name" value="METHYLMALONYL-COA MUTASE, MITOCHONDRIAL-RELATED"/>
    <property type="match status" value="1"/>
</dbReference>
<organism evidence="2 3">
    <name type="scientific">Lutibacter oricola</name>
    <dbReference type="NCBI Taxonomy" id="762486"/>
    <lineage>
        <taxon>Bacteria</taxon>
        <taxon>Pseudomonadati</taxon>
        <taxon>Bacteroidota</taxon>
        <taxon>Flavobacteriia</taxon>
        <taxon>Flavobacteriales</taxon>
        <taxon>Flavobacteriaceae</taxon>
        <taxon>Lutibacter</taxon>
    </lineage>
</organism>
<proteinExistence type="predicted"/>
<dbReference type="STRING" id="762486.SAMN05444411_10316"/>
<dbReference type="SUPFAM" id="SSF51703">
    <property type="entry name" value="Cobalamin (vitamin B12)-dependent enzymes"/>
    <property type="match status" value="1"/>
</dbReference>
<accession>A0A1H2YQ50</accession>
<evidence type="ECO:0000313" key="2">
    <source>
        <dbReference type="EMBL" id="SDX06958.1"/>
    </source>
</evidence>
<dbReference type="Proteomes" id="UP000199595">
    <property type="component" value="Unassembled WGS sequence"/>
</dbReference>
<evidence type="ECO:0000259" key="1">
    <source>
        <dbReference type="Pfam" id="PF01642"/>
    </source>
</evidence>
<sequence>MKRKNFSNLKIEVQKEKNTQFEHENYIAGVPPFLRGINSTMYVQQDWISNTLIENSSPNKANTVLKQKIEEGNTNFIFYLNTDNNTGIKVNSTEEMTILFNSVPLNKINITLKTDYYSLAYFAIFSLTINKLGYNPEDLNVTFLHNLHSQRTKKELNLLLTYLANKSKLNWNISIANNFENTIEKELSNLLFESYINFNLLKNENSKINTLASKISFNWNIEKSYPTEIAKYRAARFLWAKLTSLFPAISASSQALKIHVINNNLNDGITAITGGVQSIISTKKDTNFIKHHTYISKTVDPWGGSTIVEEYTKNISINTWNLFLELQKSKAKETIYNGNPNIIDLAIKKAEKKAILDEINEIIEQ</sequence>
<dbReference type="InterPro" id="IPR006099">
    <property type="entry name" value="MeMalonylCoA_mutase_a/b_cat"/>
</dbReference>
<keyword evidence="3" id="KW-1185">Reference proteome</keyword>
<protein>
    <submittedName>
        <fullName evidence="2">Methylmalonyl-CoA mutase</fullName>
    </submittedName>
</protein>
<feature type="domain" description="Methylmalonyl-CoA mutase alpha/beta chain catalytic" evidence="1">
    <location>
        <begin position="204"/>
        <end position="260"/>
    </location>
</feature>
<dbReference type="GO" id="GO:0016866">
    <property type="term" value="F:intramolecular transferase activity"/>
    <property type="evidence" value="ECO:0007669"/>
    <property type="project" value="InterPro"/>
</dbReference>
<reference evidence="2 3" key="1">
    <citation type="submission" date="2016-10" db="EMBL/GenBank/DDBJ databases">
        <authorList>
            <person name="de Groot N.N."/>
        </authorList>
    </citation>
    <scope>NUCLEOTIDE SEQUENCE [LARGE SCALE GENOMIC DNA]</scope>
    <source>
        <strain evidence="2 3">DSM 24956</strain>
    </source>
</reference>
<dbReference type="EMBL" id="FNNJ01000003">
    <property type="protein sequence ID" value="SDX06958.1"/>
    <property type="molecule type" value="Genomic_DNA"/>
</dbReference>
<dbReference type="Gene3D" id="3.20.20.240">
    <property type="entry name" value="Methylmalonyl-CoA mutase"/>
    <property type="match status" value="1"/>
</dbReference>
<dbReference type="OrthoDB" id="1439512at2"/>
<name>A0A1H2YQ50_9FLAO</name>
<dbReference type="Pfam" id="PF01642">
    <property type="entry name" value="MM_CoA_mutase"/>
    <property type="match status" value="3"/>
</dbReference>
<dbReference type="GO" id="GO:0031419">
    <property type="term" value="F:cobalamin binding"/>
    <property type="evidence" value="ECO:0007669"/>
    <property type="project" value="InterPro"/>
</dbReference>
<gene>
    <name evidence="2" type="ORF">SAMN05444411_10316</name>
</gene>
<feature type="domain" description="Methylmalonyl-CoA mutase alpha/beta chain catalytic" evidence="1">
    <location>
        <begin position="286"/>
        <end position="328"/>
    </location>
</feature>
<dbReference type="RefSeq" id="WP_090122005.1">
    <property type="nucleotide sequence ID" value="NZ_FNNJ01000003.1"/>
</dbReference>
<feature type="domain" description="Methylmalonyl-CoA mutase alpha/beta chain catalytic" evidence="1">
    <location>
        <begin position="18"/>
        <end position="142"/>
    </location>
</feature>
<evidence type="ECO:0000313" key="3">
    <source>
        <dbReference type="Proteomes" id="UP000199595"/>
    </source>
</evidence>
<dbReference type="AlphaFoldDB" id="A0A1H2YQ50"/>
<dbReference type="InterPro" id="IPR016176">
    <property type="entry name" value="Cbl-dep_enz_cat"/>
</dbReference>